<feature type="domain" description="Ketopantoate reductase C-terminal" evidence="11">
    <location>
        <begin position="178"/>
        <end position="293"/>
    </location>
</feature>
<dbReference type="PANTHER" id="PTHR21708">
    <property type="entry name" value="PROBABLE 2-DEHYDROPANTOATE 2-REDUCTASE"/>
    <property type="match status" value="1"/>
</dbReference>
<name>A0A2U3KMY0_9BACT</name>
<dbReference type="Gene3D" id="1.10.1040.10">
    <property type="entry name" value="N-(1-d-carboxylethyl)-l-norvaline Dehydrogenase, domain 2"/>
    <property type="match status" value="1"/>
</dbReference>
<evidence type="ECO:0000313" key="12">
    <source>
        <dbReference type="EMBL" id="SPF41008.1"/>
    </source>
</evidence>
<reference evidence="13" key="1">
    <citation type="submission" date="2018-02" db="EMBL/GenBank/DDBJ databases">
        <authorList>
            <person name="Hausmann B."/>
        </authorList>
    </citation>
    <scope>NUCLEOTIDE SEQUENCE [LARGE SCALE GENOMIC DNA]</scope>
    <source>
        <strain evidence="13">Peat soil MAG SbA1</strain>
    </source>
</reference>
<dbReference type="InterPro" id="IPR013752">
    <property type="entry name" value="KPA_reductase"/>
</dbReference>
<dbReference type="InterPro" id="IPR051402">
    <property type="entry name" value="KPR-Related"/>
</dbReference>
<evidence type="ECO:0000259" key="10">
    <source>
        <dbReference type="Pfam" id="PF02558"/>
    </source>
</evidence>
<keyword evidence="6 9" id="KW-0560">Oxidoreductase</keyword>
<evidence type="ECO:0000256" key="4">
    <source>
        <dbReference type="ARBA" id="ARBA00019465"/>
    </source>
</evidence>
<dbReference type="GO" id="GO:0005737">
    <property type="term" value="C:cytoplasm"/>
    <property type="evidence" value="ECO:0007669"/>
    <property type="project" value="TreeGrafter"/>
</dbReference>
<evidence type="ECO:0000256" key="3">
    <source>
        <dbReference type="ARBA" id="ARBA00013014"/>
    </source>
</evidence>
<evidence type="ECO:0000259" key="11">
    <source>
        <dbReference type="Pfam" id="PF08546"/>
    </source>
</evidence>
<keyword evidence="9" id="KW-0566">Pantothenate biosynthesis</keyword>
<dbReference type="AlphaFoldDB" id="A0A2U3KMY0"/>
<comment type="similarity">
    <text evidence="2 9">Belongs to the ketopantoate reductase family.</text>
</comment>
<dbReference type="EC" id="1.1.1.169" evidence="3 9"/>
<organism evidence="12 13">
    <name type="scientific">Candidatus Sulfotelmatobacter kueseliae</name>
    <dbReference type="NCBI Taxonomy" id="2042962"/>
    <lineage>
        <taxon>Bacteria</taxon>
        <taxon>Pseudomonadati</taxon>
        <taxon>Acidobacteriota</taxon>
        <taxon>Terriglobia</taxon>
        <taxon>Terriglobales</taxon>
        <taxon>Candidatus Korobacteraceae</taxon>
        <taxon>Candidatus Sulfotelmatobacter</taxon>
    </lineage>
</organism>
<feature type="domain" description="Ketopantoate reductase N-terminal" evidence="10">
    <location>
        <begin position="8"/>
        <end position="139"/>
    </location>
</feature>
<dbReference type="InterPro" id="IPR003710">
    <property type="entry name" value="ApbA"/>
</dbReference>
<dbReference type="NCBIfam" id="TIGR00745">
    <property type="entry name" value="apbA_panE"/>
    <property type="match status" value="1"/>
</dbReference>
<dbReference type="Gene3D" id="3.40.50.720">
    <property type="entry name" value="NAD(P)-binding Rossmann-like Domain"/>
    <property type="match status" value="1"/>
</dbReference>
<evidence type="ECO:0000256" key="7">
    <source>
        <dbReference type="ARBA" id="ARBA00032024"/>
    </source>
</evidence>
<dbReference type="GO" id="GO:0008677">
    <property type="term" value="F:2-dehydropantoate 2-reductase activity"/>
    <property type="evidence" value="ECO:0007669"/>
    <property type="project" value="UniProtKB-EC"/>
</dbReference>
<evidence type="ECO:0000256" key="6">
    <source>
        <dbReference type="ARBA" id="ARBA00023002"/>
    </source>
</evidence>
<dbReference type="SUPFAM" id="SSF51735">
    <property type="entry name" value="NAD(P)-binding Rossmann-fold domains"/>
    <property type="match status" value="1"/>
</dbReference>
<evidence type="ECO:0000256" key="2">
    <source>
        <dbReference type="ARBA" id="ARBA00007870"/>
    </source>
</evidence>
<evidence type="ECO:0000256" key="9">
    <source>
        <dbReference type="RuleBase" id="RU362068"/>
    </source>
</evidence>
<dbReference type="SUPFAM" id="SSF48179">
    <property type="entry name" value="6-phosphogluconate dehydrogenase C-terminal domain-like"/>
    <property type="match status" value="1"/>
</dbReference>
<dbReference type="UniPathway" id="UPA00028">
    <property type="reaction ID" value="UER00004"/>
</dbReference>
<dbReference type="Pfam" id="PF08546">
    <property type="entry name" value="ApbA_C"/>
    <property type="match status" value="1"/>
</dbReference>
<accession>A0A2U3KMY0</accession>
<dbReference type="GO" id="GO:0015940">
    <property type="term" value="P:pantothenate biosynthetic process"/>
    <property type="evidence" value="ECO:0007669"/>
    <property type="project" value="UniProtKB-UniPathway"/>
</dbReference>
<evidence type="ECO:0000313" key="13">
    <source>
        <dbReference type="Proteomes" id="UP000238701"/>
    </source>
</evidence>
<dbReference type="InterPro" id="IPR013332">
    <property type="entry name" value="KPR_N"/>
</dbReference>
<evidence type="ECO:0000256" key="1">
    <source>
        <dbReference type="ARBA" id="ARBA00004994"/>
    </source>
</evidence>
<dbReference type="PANTHER" id="PTHR21708:SF26">
    <property type="entry name" value="2-DEHYDROPANTOATE 2-REDUCTASE"/>
    <property type="match status" value="1"/>
</dbReference>
<gene>
    <name evidence="12" type="ORF">SBA1_340049</name>
</gene>
<dbReference type="InterPro" id="IPR008927">
    <property type="entry name" value="6-PGluconate_DH-like_C_sf"/>
</dbReference>
<dbReference type="InterPro" id="IPR036291">
    <property type="entry name" value="NAD(P)-bd_dom_sf"/>
</dbReference>
<proteinExistence type="inferred from homology"/>
<dbReference type="Pfam" id="PF02558">
    <property type="entry name" value="ApbA"/>
    <property type="match status" value="1"/>
</dbReference>
<dbReference type="EMBL" id="OMOD01000127">
    <property type="protein sequence ID" value="SPF41008.1"/>
    <property type="molecule type" value="Genomic_DNA"/>
</dbReference>
<evidence type="ECO:0000256" key="8">
    <source>
        <dbReference type="ARBA" id="ARBA00048793"/>
    </source>
</evidence>
<protein>
    <recommendedName>
        <fullName evidence="4 9">2-dehydropantoate 2-reductase</fullName>
        <ecNumber evidence="3 9">1.1.1.169</ecNumber>
    </recommendedName>
    <alternativeName>
        <fullName evidence="7 9">Ketopantoate reductase</fullName>
    </alternativeName>
</protein>
<sequence>MSQSLHHAILGVGGVGGLMGACLARSGASVTLVVRRDSLAQYPEQLQLESAFGNFSVPVSRAAEVPPADVLWLTVKATQLEPALHALTRPESVGAIVPLLNGIDHIPLLRSRYGADKLIAATIGVESERVAPGHIIYRSPFARLSVSSRGQALLGPTVAQLQQMGFDCRFVDDEPTLMWSKLVFLAPLALTSTAGDLTTGQITSDPAWRRQLEACVRETGAVAKAEGASVDVDAVLALMMKMPGNMRSSMQKDVAQGKPPELDAIAGPILRGAHRHGIDVPVTRSLVAAVEQKSGISASLSC</sequence>
<comment type="catalytic activity">
    <reaction evidence="8 9">
        <text>(R)-pantoate + NADP(+) = 2-dehydropantoate + NADPH + H(+)</text>
        <dbReference type="Rhea" id="RHEA:16233"/>
        <dbReference type="ChEBI" id="CHEBI:11561"/>
        <dbReference type="ChEBI" id="CHEBI:15378"/>
        <dbReference type="ChEBI" id="CHEBI:15980"/>
        <dbReference type="ChEBI" id="CHEBI:57783"/>
        <dbReference type="ChEBI" id="CHEBI:58349"/>
        <dbReference type="EC" id="1.1.1.169"/>
    </reaction>
</comment>
<keyword evidence="5 9" id="KW-0521">NADP</keyword>
<comment type="function">
    <text evidence="9">Catalyzes the NADPH-dependent reduction of ketopantoate into pantoic acid.</text>
</comment>
<dbReference type="Proteomes" id="UP000238701">
    <property type="component" value="Unassembled WGS sequence"/>
</dbReference>
<dbReference type="InterPro" id="IPR013328">
    <property type="entry name" value="6PGD_dom2"/>
</dbReference>
<dbReference type="OrthoDB" id="9796561at2"/>
<comment type="pathway">
    <text evidence="1 9">Cofactor biosynthesis; (R)-pantothenate biosynthesis; (R)-pantoate from 3-methyl-2-oxobutanoate: step 2/2.</text>
</comment>
<evidence type="ECO:0000256" key="5">
    <source>
        <dbReference type="ARBA" id="ARBA00022857"/>
    </source>
</evidence>